<evidence type="ECO:0000313" key="1">
    <source>
        <dbReference type="EMBL" id="MBB3713291.1"/>
    </source>
</evidence>
<gene>
    <name evidence="1" type="ORF">FHS00_002893</name>
</gene>
<dbReference type="EMBL" id="JACIBX010000013">
    <property type="protein sequence ID" value="MBB3713291.1"/>
    <property type="molecule type" value="Genomic_DNA"/>
</dbReference>
<organism evidence="1 2">
    <name type="scientific">Limimaricola variabilis</name>
    <dbReference type="NCBI Taxonomy" id="1492771"/>
    <lineage>
        <taxon>Bacteria</taxon>
        <taxon>Pseudomonadati</taxon>
        <taxon>Pseudomonadota</taxon>
        <taxon>Alphaproteobacteria</taxon>
        <taxon>Rhodobacterales</taxon>
        <taxon>Paracoccaceae</taxon>
        <taxon>Limimaricola</taxon>
    </lineage>
</organism>
<sequence length="445" mass="52096">MTGLTTPFMQIPLSFVHEPDWPGHLEPPSIDYQRQPCSLRQQRFDGREELIPQVDLGRYRTRAVLDWVRLRFSTFKPRQALNIRNSVNATLRQHGLRENAFVTGLDEQKGYIGREFLLKLQDPTPRALALTLAAVRDKYRDWEEVQPVFFIDAVEVSVDFYVKEAEAGDRPRRDLLRWQMVELLRRHLRVLPEYTEQHMARPRVFFRRGSPTKHIVADRPTNWRRGITQPFAKLGLAREASTVFHETAHHQPVVDGTYYVGPKNGPVLVRIMNKETDERDPSAGLFRDLPDEEKRARIEVTIFNRHERLGQGVPMERFDRVDDLYKFKFQTLRPKVFEFFLPTIRSKGSDIDLGLRGHVDEEQVFRRGGVYGLHLLHLAERDLLRARRAHGLPGERPRSLARNGYLYSHKDLNQKVDGALRRLSTKWGEKQELWEVLDAGLYSRR</sequence>
<comment type="caution">
    <text evidence="1">The sequence shown here is derived from an EMBL/GenBank/DDBJ whole genome shotgun (WGS) entry which is preliminary data.</text>
</comment>
<protein>
    <submittedName>
        <fullName evidence="1">Uncharacterized protein</fullName>
    </submittedName>
</protein>
<accession>A0ABR6HS54</accession>
<dbReference type="Proteomes" id="UP000576152">
    <property type="component" value="Unassembled WGS sequence"/>
</dbReference>
<proteinExistence type="predicted"/>
<dbReference type="RefSeq" id="WP_183474781.1">
    <property type="nucleotide sequence ID" value="NZ_JACIBX010000013.1"/>
</dbReference>
<reference evidence="1 2" key="1">
    <citation type="submission" date="2020-08" db="EMBL/GenBank/DDBJ databases">
        <title>Genomic Encyclopedia of Type Strains, Phase III (KMG-III): the genomes of soil and plant-associated and newly described type strains.</title>
        <authorList>
            <person name="Whitman W."/>
        </authorList>
    </citation>
    <scope>NUCLEOTIDE SEQUENCE [LARGE SCALE GENOMIC DNA]</scope>
    <source>
        <strain evidence="1 2">CECT 8572</strain>
    </source>
</reference>
<keyword evidence="2" id="KW-1185">Reference proteome</keyword>
<name>A0ABR6HS54_9RHOB</name>
<evidence type="ECO:0000313" key="2">
    <source>
        <dbReference type="Proteomes" id="UP000576152"/>
    </source>
</evidence>